<dbReference type="CDD" id="cd11304">
    <property type="entry name" value="Cadherin_repeat"/>
    <property type="match status" value="6"/>
</dbReference>
<dbReference type="PANTHER" id="PTHR24028:SF146">
    <property type="entry name" value="CADHERIN 96CB, ISOFORM D-RELATED"/>
    <property type="match status" value="1"/>
</dbReference>
<keyword evidence="6 12" id="KW-0106">Calcium</keyword>
<evidence type="ECO:0000256" key="4">
    <source>
        <dbReference type="ARBA" id="ARBA00022729"/>
    </source>
</evidence>
<feature type="region of interest" description="Disordered" evidence="13">
    <location>
        <begin position="33"/>
        <end position="85"/>
    </location>
</feature>
<feature type="compositionally biased region" description="Acidic residues" evidence="13">
    <location>
        <begin position="779"/>
        <end position="788"/>
    </location>
</feature>
<evidence type="ECO:0000256" key="14">
    <source>
        <dbReference type="SAM" id="Phobius"/>
    </source>
</evidence>
<feature type="compositionally biased region" description="Gly residues" evidence="13">
    <location>
        <begin position="936"/>
        <end position="967"/>
    </location>
</feature>
<dbReference type="PROSITE" id="PS00232">
    <property type="entry name" value="CADHERIN_1"/>
    <property type="match status" value="4"/>
</dbReference>
<feature type="domain" description="Cadherin" evidence="15">
    <location>
        <begin position="453"/>
        <end position="556"/>
    </location>
</feature>
<gene>
    <name evidence="16" type="primary">Pcdh-c</name>
</gene>
<evidence type="ECO:0000256" key="5">
    <source>
        <dbReference type="ARBA" id="ARBA00022737"/>
    </source>
</evidence>
<evidence type="ECO:0000256" key="7">
    <source>
        <dbReference type="ARBA" id="ARBA00022889"/>
    </source>
</evidence>
<evidence type="ECO:0000313" key="16">
    <source>
        <dbReference type="EMBL" id="ALM55025.1"/>
    </source>
</evidence>
<dbReference type="InterPro" id="IPR020894">
    <property type="entry name" value="Cadherin_CS"/>
</dbReference>
<feature type="domain" description="Cadherin" evidence="15">
    <location>
        <begin position="557"/>
        <end position="664"/>
    </location>
</feature>
<name>A0A0S1VVR8_LETCA</name>
<evidence type="ECO:0000256" key="9">
    <source>
        <dbReference type="ARBA" id="ARBA00023136"/>
    </source>
</evidence>
<reference evidence="16" key="1">
    <citation type="journal article" date="2016" name="Mol. Biol. Evol.">
        <title>Cyclostomes Lack Clustered Protocadherins.</title>
        <authorList>
            <person name="Ravi V."/>
            <person name="Yu W.P."/>
            <person name="Pillai N.E."/>
            <person name="Lian M.M."/>
            <person name="Tay B.H."/>
            <person name="Tohari S."/>
            <person name="Brenner S."/>
            <person name="Venkatesh B."/>
        </authorList>
    </citation>
    <scope>NUCLEOTIDE SEQUENCE</scope>
</reference>
<dbReference type="GO" id="GO:0005886">
    <property type="term" value="C:plasma membrane"/>
    <property type="evidence" value="ECO:0007669"/>
    <property type="project" value="UniProtKB-SubCell"/>
</dbReference>
<evidence type="ECO:0000256" key="10">
    <source>
        <dbReference type="ARBA" id="ARBA00023180"/>
    </source>
</evidence>
<dbReference type="FunFam" id="2.60.40.60:FF:000092">
    <property type="entry name" value="Protocadherin 8"/>
    <property type="match status" value="1"/>
</dbReference>
<feature type="domain" description="Cadherin" evidence="15">
    <location>
        <begin position="342"/>
        <end position="449"/>
    </location>
</feature>
<comment type="subcellular location">
    <subcellularLocation>
        <location evidence="1">Cell membrane</location>
        <topology evidence="1">Single-pass type I membrane protein</topology>
    </subcellularLocation>
</comment>
<keyword evidence="2" id="KW-1003">Cell membrane</keyword>
<evidence type="ECO:0000259" key="15">
    <source>
        <dbReference type="PROSITE" id="PS50268"/>
    </source>
</evidence>
<dbReference type="EMBL" id="KP941034">
    <property type="protein sequence ID" value="ALM55025.1"/>
    <property type="molecule type" value="mRNA"/>
</dbReference>
<dbReference type="PRINTS" id="PR00205">
    <property type="entry name" value="CADHERIN"/>
</dbReference>
<dbReference type="InterPro" id="IPR002126">
    <property type="entry name" value="Cadherin-like_dom"/>
</dbReference>
<dbReference type="AlphaFoldDB" id="A0A0S1VVR8"/>
<dbReference type="FunFam" id="2.60.40.60:FF:000007">
    <property type="entry name" value="Protocadherin alpha 2"/>
    <property type="match status" value="1"/>
</dbReference>
<evidence type="ECO:0000256" key="2">
    <source>
        <dbReference type="ARBA" id="ARBA00022475"/>
    </source>
</evidence>
<keyword evidence="8 14" id="KW-1133">Transmembrane helix</keyword>
<keyword evidence="5" id="KW-0677">Repeat</keyword>
<dbReference type="InterPro" id="IPR015919">
    <property type="entry name" value="Cadherin-like_sf"/>
</dbReference>
<accession>A0A0S1VVR8</accession>
<feature type="region of interest" description="Disordered" evidence="13">
    <location>
        <begin position="779"/>
        <end position="813"/>
    </location>
</feature>
<feature type="domain" description="Cadherin" evidence="15">
    <location>
        <begin position="230"/>
        <end position="341"/>
    </location>
</feature>
<sequence length="1244" mass="129965">MYPLCSPLTTPIHSLSAAPPRCAAPRCPDAALRAPDASARHSAVPTPPKRRRRRRSAVRPRVRGTAPLLSIARPQSTPPPPAAAAALSISMPSPRGTRLPIPLLLLLLAVAALGASDAAVPPPPLRFSVDEESPPGTALGNLAQALGLSAAELRARRPDVISASFRVAPESGDLTTASRFDRESLCPGPSGADDLPPCTLDVPVVLEGPSEVRHVRVEVLDVNDHAPEFASHSTVLNVSEATPPGTAFPLEAARDLDAGANSVRGYELSGTDAFGLDESAAWGPADGPAFPSLRLLRPLDREERAVHAFTLTARDGAAQPRVATQRVVVRVLDANDNAPVFSQVVYHARLREGAPRGLLVARLNATDADEGDNGRVEYSARGRSDPRARDLFSVDRTTGEVRLRGALDREQAATLELRVQARDLGPDPMTGYAKVLVTVLDENDNAPRIALGVDAEGTARVPEGEAPGSLVASLLVSDPDDGDNGRYRCWLEGGGPFELLRGDAGYSVVTSATLDRETTDAYELLVRAEDRGSPPLDASAPLRVVVTDRNDNAPGFTRGAYEFSLLENNVPGAFVATVEATDPDLGDNGRVVYSIAPGGSPPALSYVSVDGVSGKIYALRSLDRESLPRLSFAVEARDLGEPQLNSTARVTIAVRDANDNAPAVSMPRLRNGNATRRVLRQSARGSVVLRVQATDADEGDNGRVSYSVVHTEEEEGGEALGWFAVDARSGELTNARSFAPGDPGRFEVTVEARDHGSPALTARATITVILVDTVDELNPGDDDLDGADDGSSSSSGGSSSGGEGESGSSTTGGEAGRMPLSLILIIALGGVCSLLFVAMVVIAVVCKRENKEIRTYNCRTAEAYLYRKPHKAISKRDIVVVPPSEAAARRGPRPAALGECSAEGEREPGQGAPHVPESPEQRAQVTRKSRTDLPCSGGGSNGSRESGGLGVGPRRGGGVGGGGGGDGGGDDDGRPRADHRVRFAFRIRLSARSFLMCNRAGGHGARCSSSSGGSSSSSRGRASPCNISSGGGSHVDYRCNVHAQPGPQARPCSFLTFGKDERQLAEQQQQQQLTTKKEDVGAVAGAGACNGASSSRSSCSSSSCSDAAELSAFLGECVARYCSHESQPEARCSKSHRLLLSSSSSSSSSSSAAADLECGLDSLCSRDEDARGEEDEDDERSVGFLRVLSVDSDGGDGSDGGSGDEDDGGGGGYDDATCSHHHVRRDDARLVLDLTLEQVDGVTV</sequence>
<dbReference type="InterPro" id="IPR050174">
    <property type="entry name" value="Protocadherin/Cadherin-CA"/>
</dbReference>
<feature type="region of interest" description="Disordered" evidence="13">
    <location>
        <begin position="1189"/>
        <end position="1219"/>
    </location>
</feature>
<dbReference type="FunFam" id="2.60.40.60:FF:000127">
    <property type="entry name" value="Protocadherin beta 1"/>
    <property type="match status" value="1"/>
</dbReference>
<dbReference type="InterPro" id="IPR013164">
    <property type="entry name" value="Cadherin_N"/>
</dbReference>
<feature type="domain" description="Cadherin" evidence="15">
    <location>
        <begin position="678"/>
        <end position="781"/>
    </location>
</feature>
<dbReference type="GO" id="GO:0007156">
    <property type="term" value="P:homophilic cell adhesion via plasma membrane adhesion molecules"/>
    <property type="evidence" value="ECO:0007669"/>
    <property type="project" value="InterPro"/>
</dbReference>
<dbReference type="Gene3D" id="2.60.40.60">
    <property type="entry name" value="Cadherins"/>
    <property type="match status" value="6"/>
</dbReference>
<feature type="region of interest" description="Disordered" evidence="13">
    <location>
        <begin position="1003"/>
        <end position="1027"/>
    </location>
</feature>
<evidence type="ECO:0000256" key="6">
    <source>
        <dbReference type="ARBA" id="ARBA00022837"/>
    </source>
</evidence>
<dbReference type="Pfam" id="PF08266">
    <property type="entry name" value="Cadherin_2"/>
    <property type="match status" value="1"/>
</dbReference>
<dbReference type="FunFam" id="2.60.40.60:FF:000001">
    <property type="entry name" value="Protocadherin alpha 2"/>
    <property type="match status" value="1"/>
</dbReference>
<organism evidence="16">
    <name type="scientific">Lethenteron camtschaticum</name>
    <name type="common">Japanese lamprey</name>
    <name type="synonym">Lampetra japonica</name>
    <dbReference type="NCBI Taxonomy" id="980415"/>
    <lineage>
        <taxon>Eukaryota</taxon>
        <taxon>Metazoa</taxon>
        <taxon>Chordata</taxon>
        <taxon>Craniata</taxon>
        <taxon>Vertebrata</taxon>
        <taxon>Cyclostomata</taxon>
        <taxon>Hyperoartia</taxon>
        <taxon>Petromyzontiformes</taxon>
        <taxon>Petromyzontidae</taxon>
        <taxon>Lethenteron</taxon>
    </lineage>
</organism>
<dbReference type="GO" id="GO:0005509">
    <property type="term" value="F:calcium ion binding"/>
    <property type="evidence" value="ECO:0007669"/>
    <property type="project" value="UniProtKB-UniRule"/>
</dbReference>
<keyword evidence="4" id="KW-0732">Signal</keyword>
<dbReference type="PROSITE" id="PS50268">
    <property type="entry name" value="CADHERIN_2"/>
    <property type="match status" value="6"/>
</dbReference>
<feature type="domain" description="Cadherin" evidence="15">
    <location>
        <begin position="110"/>
        <end position="229"/>
    </location>
</feature>
<dbReference type="SMART" id="SM00112">
    <property type="entry name" value="CA"/>
    <property type="match status" value="6"/>
</dbReference>
<feature type="region of interest" description="Disordered" evidence="13">
    <location>
        <begin position="884"/>
        <end position="976"/>
    </location>
</feature>
<evidence type="ECO:0000256" key="12">
    <source>
        <dbReference type="PROSITE-ProRule" id="PRU00043"/>
    </source>
</evidence>
<dbReference type="SUPFAM" id="SSF49313">
    <property type="entry name" value="Cadherin-like"/>
    <property type="match status" value="5"/>
</dbReference>
<proteinExistence type="evidence at transcript level"/>
<dbReference type="PANTHER" id="PTHR24028">
    <property type="entry name" value="CADHERIN-87A"/>
    <property type="match status" value="1"/>
</dbReference>
<evidence type="ECO:0000256" key="1">
    <source>
        <dbReference type="ARBA" id="ARBA00004251"/>
    </source>
</evidence>
<keyword evidence="7" id="KW-0130">Cell adhesion</keyword>
<dbReference type="FunFam" id="2.60.40.60:FF:000002">
    <property type="entry name" value="Protocadherin alpha 2"/>
    <property type="match status" value="1"/>
</dbReference>
<protein>
    <recommendedName>
        <fullName evidence="11">Protocadherin beta-1</fullName>
    </recommendedName>
</protein>
<evidence type="ECO:0000256" key="13">
    <source>
        <dbReference type="SAM" id="MobiDB-lite"/>
    </source>
</evidence>
<feature type="compositionally biased region" description="Basic residues" evidence="13">
    <location>
        <begin position="48"/>
        <end position="62"/>
    </location>
</feature>
<evidence type="ECO:0000256" key="3">
    <source>
        <dbReference type="ARBA" id="ARBA00022692"/>
    </source>
</evidence>
<keyword evidence="9 14" id="KW-0472">Membrane</keyword>
<evidence type="ECO:0000256" key="11">
    <source>
        <dbReference type="ARBA" id="ARBA00067603"/>
    </source>
</evidence>
<feature type="compositionally biased region" description="Low complexity" evidence="13">
    <location>
        <begin position="1005"/>
        <end position="1023"/>
    </location>
</feature>
<keyword evidence="10" id="KW-0325">Glycoprotein</keyword>
<feature type="transmembrane region" description="Helical" evidence="14">
    <location>
        <begin position="820"/>
        <end position="846"/>
    </location>
</feature>
<dbReference type="Pfam" id="PF00028">
    <property type="entry name" value="Cadherin"/>
    <property type="match status" value="5"/>
</dbReference>
<evidence type="ECO:0000256" key="8">
    <source>
        <dbReference type="ARBA" id="ARBA00022989"/>
    </source>
</evidence>
<keyword evidence="3 14" id="KW-0812">Transmembrane</keyword>